<dbReference type="PANTHER" id="PTHR47481:SF31">
    <property type="entry name" value="OS01G0873500 PROTEIN"/>
    <property type="match status" value="1"/>
</dbReference>
<dbReference type="EnsemblPlants" id="evm.model.06.2094">
    <property type="protein sequence ID" value="cds.evm.model.06.2094"/>
    <property type="gene ID" value="evm.TU.06.2094"/>
</dbReference>
<evidence type="ECO:0008006" key="4">
    <source>
        <dbReference type="Google" id="ProtNLM"/>
    </source>
</evidence>
<reference evidence="2" key="2">
    <citation type="submission" date="2021-03" db="UniProtKB">
        <authorList>
            <consortium name="EnsemblPlants"/>
        </authorList>
    </citation>
    <scope>IDENTIFICATION</scope>
</reference>
<dbReference type="Gramene" id="evm.model.06.2094">
    <property type="protein sequence ID" value="cds.evm.model.06.2094"/>
    <property type="gene ID" value="evm.TU.06.2094"/>
</dbReference>
<organism evidence="2 3">
    <name type="scientific">Cannabis sativa</name>
    <name type="common">Hemp</name>
    <name type="synonym">Marijuana</name>
    <dbReference type="NCBI Taxonomy" id="3483"/>
    <lineage>
        <taxon>Eukaryota</taxon>
        <taxon>Viridiplantae</taxon>
        <taxon>Streptophyta</taxon>
        <taxon>Embryophyta</taxon>
        <taxon>Tracheophyta</taxon>
        <taxon>Spermatophyta</taxon>
        <taxon>Magnoliopsida</taxon>
        <taxon>eudicotyledons</taxon>
        <taxon>Gunneridae</taxon>
        <taxon>Pentapetalae</taxon>
        <taxon>rosids</taxon>
        <taxon>fabids</taxon>
        <taxon>Rosales</taxon>
        <taxon>Cannabaceae</taxon>
        <taxon>Cannabis</taxon>
    </lineage>
</organism>
<name>A0A803PX14_CANSA</name>
<evidence type="ECO:0000313" key="2">
    <source>
        <dbReference type="EnsemblPlants" id="cds.evm.model.06.2094"/>
    </source>
</evidence>
<sequence>MASSSGLRPEGSSSSAPHHTSQNSIVQIIPNHIVPLNLRLDRNNFFYWRSQVLSTVRAHQLEGFINGDRPRPPATITDPTDATRSLPNPDLADWMRLDQFLLSWLFNSISEGMLGHVARCASAAELWEVLRQLFSNTSRARVLQLRGLLQTTKKGSTPIDEYILKMRCLGDALMAAGHSISDDELILYILGGLGNEYDSAIVNLTSKETVTFQEVQFLLQTQELRIEQMNSIAAYSSCGSSLIILQNLG</sequence>
<keyword evidence="3" id="KW-1185">Reference proteome</keyword>
<feature type="compositionally biased region" description="Low complexity" evidence="1">
    <location>
        <begin position="1"/>
        <end position="15"/>
    </location>
</feature>
<accession>A0A803PX14</accession>
<dbReference type="OMA" id="DTMAWID"/>
<evidence type="ECO:0000256" key="1">
    <source>
        <dbReference type="SAM" id="MobiDB-lite"/>
    </source>
</evidence>
<proteinExistence type="predicted"/>
<reference evidence="2" key="1">
    <citation type="submission" date="2018-11" db="EMBL/GenBank/DDBJ databases">
        <authorList>
            <person name="Grassa J C."/>
        </authorList>
    </citation>
    <scope>NUCLEOTIDE SEQUENCE [LARGE SCALE GENOMIC DNA]</scope>
</reference>
<dbReference type="Proteomes" id="UP000596661">
    <property type="component" value="Chromosome 6"/>
</dbReference>
<dbReference type="AlphaFoldDB" id="A0A803PX14"/>
<dbReference type="EMBL" id="UZAU01000623">
    <property type="status" value="NOT_ANNOTATED_CDS"/>
    <property type="molecule type" value="Genomic_DNA"/>
</dbReference>
<feature type="compositionally biased region" description="Low complexity" evidence="1">
    <location>
        <begin position="74"/>
        <end position="84"/>
    </location>
</feature>
<evidence type="ECO:0000313" key="3">
    <source>
        <dbReference type="Proteomes" id="UP000596661"/>
    </source>
</evidence>
<feature type="region of interest" description="Disordered" evidence="1">
    <location>
        <begin position="1"/>
        <end position="21"/>
    </location>
</feature>
<dbReference type="Pfam" id="PF14223">
    <property type="entry name" value="Retrotran_gag_2"/>
    <property type="match status" value="1"/>
</dbReference>
<dbReference type="PANTHER" id="PTHR47481">
    <property type="match status" value="1"/>
</dbReference>
<feature type="region of interest" description="Disordered" evidence="1">
    <location>
        <begin position="64"/>
        <end position="84"/>
    </location>
</feature>
<protein>
    <recommendedName>
        <fullName evidence="4">Retrotransposon Copia-like N-terminal domain-containing protein</fullName>
    </recommendedName>
</protein>